<proteinExistence type="predicted"/>
<dbReference type="RefSeq" id="WP_002507994.1">
    <property type="nucleotide sequence ID" value="NZ_CP013114.1"/>
</dbReference>
<evidence type="ECO:0000313" key="5">
    <source>
        <dbReference type="Proteomes" id="UP001152422"/>
    </source>
</evidence>
<organism evidence="4 5">
    <name type="scientific">Staphylococcus equorum</name>
    <dbReference type="NCBI Taxonomy" id="246432"/>
    <lineage>
        <taxon>Bacteria</taxon>
        <taxon>Bacillati</taxon>
        <taxon>Bacillota</taxon>
        <taxon>Bacilli</taxon>
        <taxon>Bacillales</taxon>
        <taxon>Staphylococcaceae</taxon>
        <taxon>Staphylococcus</taxon>
    </lineage>
</organism>
<feature type="domain" description="DUF4064" evidence="3">
    <location>
        <begin position="2"/>
        <end position="101"/>
    </location>
</feature>
<feature type="transmembrane region" description="Helical" evidence="2">
    <location>
        <begin position="12"/>
        <end position="31"/>
    </location>
</feature>
<comment type="caution">
    <text evidence="4">The sequence shown here is derived from an EMBL/GenBank/DDBJ whole genome shotgun (WGS) entry which is preliminary data.</text>
</comment>
<feature type="region of interest" description="Disordered" evidence="1">
    <location>
        <begin position="142"/>
        <end position="171"/>
    </location>
</feature>
<evidence type="ECO:0000256" key="2">
    <source>
        <dbReference type="SAM" id="Phobius"/>
    </source>
</evidence>
<reference evidence="4" key="1">
    <citation type="submission" date="2022-05" db="EMBL/GenBank/DDBJ databases">
        <title>Comparative genomics of Staphylococcus equorum isolates.</title>
        <authorList>
            <person name="Luelf R.H."/>
        </authorList>
    </citation>
    <scope>NUCLEOTIDE SEQUENCE</scope>
    <source>
        <strain evidence="4">TMW 2.2497</strain>
    </source>
</reference>
<keyword evidence="2" id="KW-1133">Transmembrane helix</keyword>
<feature type="compositionally biased region" description="Basic and acidic residues" evidence="1">
    <location>
        <begin position="158"/>
        <end position="171"/>
    </location>
</feature>
<evidence type="ECO:0000313" key="4">
    <source>
        <dbReference type="EMBL" id="MDG0846303.1"/>
    </source>
</evidence>
<dbReference type="Proteomes" id="UP001152422">
    <property type="component" value="Unassembled WGS sequence"/>
</dbReference>
<protein>
    <submittedName>
        <fullName evidence="4">DUF4064 domain-containing protein</fullName>
    </submittedName>
</protein>
<accession>A0A9X4L4Q0</accession>
<dbReference type="EMBL" id="JAMBQA010000004">
    <property type="protein sequence ID" value="MDG0846303.1"/>
    <property type="molecule type" value="Genomic_DNA"/>
</dbReference>
<feature type="transmembrane region" description="Helical" evidence="2">
    <location>
        <begin position="86"/>
        <end position="119"/>
    </location>
</feature>
<keyword evidence="2" id="KW-0472">Membrane</keyword>
<evidence type="ECO:0000259" key="3">
    <source>
        <dbReference type="Pfam" id="PF13273"/>
    </source>
</evidence>
<dbReference type="Pfam" id="PF13273">
    <property type="entry name" value="DUF4064"/>
    <property type="match status" value="1"/>
</dbReference>
<gene>
    <name evidence="4" type="ORF">M4L89_08710</name>
</gene>
<evidence type="ECO:0000256" key="1">
    <source>
        <dbReference type="SAM" id="MobiDB-lite"/>
    </source>
</evidence>
<dbReference type="AlphaFoldDB" id="A0A9X4L4Q0"/>
<dbReference type="KEGG" id="seqo:SE1039_08630"/>
<keyword evidence="5" id="KW-1185">Reference proteome</keyword>
<keyword evidence="2" id="KW-0812">Transmembrane</keyword>
<dbReference type="InterPro" id="IPR025273">
    <property type="entry name" value="DUF4064"/>
</dbReference>
<feature type="transmembrane region" description="Helical" evidence="2">
    <location>
        <begin position="60"/>
        <end position="79"/>
    </location>
</feature>
<name>A0A9X4L4Q0_9STAP</name>
<sequence>MSRKTERILAWIANSLSLIFLIFSIIVYAFINVPEFKEVFNEMNQQQGVEMSPEAFKASIIFQGVFTLISTILAFIAVFTIKGNRILAGCLFIVSAIIGMFGGNFIAMILWFIVGIMLFVKKDDNNQANHINQMPNYNIYNNEKEKQKPQQQDMNPEAEMKRKKDDDPYIY</sequence>